<proteinExistence type="predicted"/>
<protein>
    <submittedName>
        <fullName evidence="1">Uncharacterized protein</fullName>
    </submittedName>
</protein>
<reference evidence="1 2" key="1">
    <citation type="submission" date="2018-06" db="EMBL/GenBank/DDBJ databases">
        <title>Genomic Encyclopedia of Type Strains, Phase III (KMG-III): the genomes of soil and plant-associated and newly described type strains.</title>
        <authorList>
            <person name="Whitman W."/>
        </authorList>
    </citation>
    <scope>NUCLEOTIDE SEQUENCE [LARGE SCALE GENOMIC DNA]</scope>
    <source>
        <strain evidence="1 2">JA737</strain>
    </source>
</reference>
<accession>A0A318TTK5</accession>
<name>A0A318TTK5_9RHOB</name>
<evidence type="ECO:0000313" key="2">
    <source>
        <dbReference type="Proteomes" id="UP000247727"/>
    </source>
</evidence>
<dbReference type="Proteomes" id="UP000247727">
    <property type="component" value="Unassembled WGS sequence"/>
</dbReference>
<comment type="caution">
    <text evidence="1">The sequence shown here is derived from an EMBL/GenBank/DDBJ whole genome shotgun (WGS) entry which is preliminary data.</text>
</comment>
<dbReference type="AlphaFoldDB" id="A0A318TTK5"/>
<sequence>MVPNCIGQPGASTARLAMEDQTAAQPHLPCRSLASGVNLVTSRLVLALLATAALTACGADNTFRLYPLSGPIADQNPAQSIPISITEDSETSGQIWFKLPKPNKTKCSGTWSSLQPREKTHERGLSLKLRDLGGSYKNSTKDVGGVNTGEVYAVCKDGTRLQGTFIMGSGTQSGTGTVTDTHGNSYKLLF</sequence>
<keyword evidence="2" id="KW-1185">Reference proteome</keyword>
<dbReference type="EMBL" id="QJTK01000019">
    <property type="protein sequence ID" value="PYF07180.1"/>
    <property type="molecule type" value="Genomic_DNA"/>
</dbReference>
<gene>
    <name evidence="1" type="ORF">C8J30_11910</name>
</gene>
<evidence type="ECO:0000313" key="1">
    <source>
        <dbReference type="EMBL" id="PYF07180.1"/>
    </source>
</evidence>
<organism evidence="1 2">
    <name type="scientific">Rhodobacter viridis</name>
    <dbReference type="NCBI Taxonomy" id="1054202"/>
    <lineage>
        <taxon>Bacteria</taxon>
        <taxon>Pseudomonadati</taxon>
        <taxon>Pseudomonadota</taxon>
        <taxon>Alphaproteobacteria</taxon>
        <taxon>Rhodobacterales</taxon>
        <taxon>Rhodobacter group</taxon>
        <taxon>Rhodobacter</taxon>
    </lineage>
</organism>